<gene>
    <name evidence="1" type="ORF">ERS013165_01778</name>
</gene>
<dbReference type="AlphaFoldDB" id="A0A655QCE4"/>
<reference evidence="1 2" key="1">
    <citation type="submission" date="2015-07" db="EMBL/GenBank/DDBJ databases">
        <authorList>
            <consortium name="Pathogen Informatics"/>
        </authorList>
    </citation>
    <scope>NUCLEOTIDE SEQUENCE [LARGE SCALE GENOMIC DNA]</scope>
    <source>
        <strain evidence="1 2">A51</strain>
    </source>
</reference>
<sequence>MVEKSAGSSCIRVPGCIIFATLNNTFPVPERSAWRWKISISPNNKPFCCMLSNSLVPIKGWLPAQCTLSTITSSFSSCGSCTSISVTTSGCTLAIGTFGATRGISTWG</sequence>
<proteinExistence type="predicted"/>
<organism evidence="1 2">
    <name type="scientific">Vibrio cholerae</name>
    <dbReference type="NCBI Taxonomy" id="666"/>
    <lineage>
        <taxon>Bacteria</taxon>
        <taxon>Pseudomonadati</taxon>
        <taxon>Pseudomonadota</taxon>
        <taxon>Gammaproteobacteria</taxon>
        <taxon>Vibrionales</taxon>
        <taxon>Vibrionaceae</taxon>
        <taxon>Vibrio</taxon>
    </lineage>
</organism>
<evidence type="ECO:0000313" key="1">
    <source>
        <dbReference type="EMBL" id="CSA52322.1"/>
    </source>
</evidence>
<name>A0A655QCE4_VIBCL</name>
<dbReference type="EMBL" id="CWOW01000008">
    <property type="protein sequence ID" value="CSA52322.1"/>
    <property type="molecule type" value="Genomic_DNA"/>
</dbReference>
<evidence type="ECO:0000313" key="2">
    <source>
        <dbReference type="Proteomes" id="UP000044806"/>
    </source>
</evidence>
<dbReference type="Proteomes" id="UP000044806">
    <property type="component" value="Unassembled WGS sequence"/>
</dbReference>
<accession>A0A655QCE4</accession>
<protein>
    <submittedName>
        <fullName evidence="1">Uncharacterized protein</fullName>
    </submittedName>
</protein>